<dbReference type="AlphaFoldDB" id="A0A6S7FSE7"/>
<dbReference type="EMBL" id="CACRXK020000140">
    <property type="protein sequence ID" value="CAB3978766.1"/>
    <property type="molecule type" value="Genomic_DNA"/>
</dbReference>
<protein>
    <recommendedName>
        <fullName evidence="1">SCAN domain-containing protein</fullName>
    </recommendedName>
</protein>
<name>A0A6S7FSE7_PARCT</name>
<comment type="caution">
    <text evidence="2">The sequence shown here is derived from an EMBL/GenBank/DDBJ whole genome shotgun (WGS) entry which is preliminary data.</text>
</comment>
<evidence type="ECO:0000313" key="2">
    <source>
        <dbReference type="EMBL" id="CAB3978766.1"/>
    </source>
</evidence>
<evidence type="ECO:0000313" key="3">
    <source>
        <dbReference type="Proteomes" id="UP001152795"/>
    </source>
</evidence>
<dbReference type="CDD" id="cd15489">
    <property type="entry name" value="PHD_SF"/>
    <property type="match status" value="1"/>
</dbReference>
<reference evidence="2" key="1">
    <citation type="submission" date="2020-04" db="EMBL/GenBank/DDBJ databases">
        <authorList>
            <person name="Alioto T."/>
            <person name="Alioto T."/>
            <person name="Gomez Garrido J."/>
        </authorList>
    </citation>
    <scope>NUCLEOTIDE SEQUENCE</scope>
    <source>
        <strain evidence="2">A484AB</strain>
    </source>
</reference>
<sequence>MAAIVSNEKDDSDYSTSDTDIPREKEIVEVEEEKCCVCGRPHSNAHKCLKCEKGVHAICGKVPIGGEEGYGSPIICNICDKEDDTVTHELDSPVVSSTKTTLGVKRKLTTGEDLWWLKKKKMTPQPAKVEKDEKKQWAICVTCFKAGKHSKTFKLCRQNQTTTKRHIQRHHAQSKSSDVIIKSFYDSDENVKKARKCLEELQETTKQNSTVASTPRLHLNLSKVKKETQHHWLHLQLHKRDLEGSLPTGLVFSSEKSQLLLEGGNREFYKLKNTVKNHVTLAGGQLHFEALQYDHECKRKKKRGVAVMENLVGIALTVVKTKSAALHFETMVASHAFTGSDVGEFGHSRKQFQDILKAMEVWCDQETATFLSQPLPSTRLPPHYYVTCDKATPSRITNQAVMLCPMVGGQRQAKAKEVYHAEDELEVGDVAGGIAQELAKGIYEDVRESYSSIEESVVRAAWMGTACDGPYQARLFASTLQQLLDQTQYDDVFFSVLWDAPHFVDLAFSDVFEGKIGSSKDLIQRLVKRSSVVHHIFQRGKMLKQAMEMETSDDELVLRFTSPSM</sequence>
<gene>
    <name evidence="2" type="ORF">PACLA_8A070909</name>
</gene>
<dbReference type="Pfam" id="PF23663">
    <property type="entry name" value="Znf_SCAND3"/>
    <property type="match status" value="1"/>
</dbReference>
<dbReference type="OrthoDB" id="10224009at2759"/>
<accession>A0A6S7FSE7</accession>
<dbReference type="InterPro" id="IPR057560">
    <property type="entry name" value="Znf_SCAND3"/>
</dbReference>
<feature type="domain" description="SCAN" evidence="1">
    <location>
        <begin position="43"/>
        <end position="84"/>
    </location>
</feature>
<evidence type="ECO:0000259" key="1">
    <source>
        <dbReference type="Pfam" id="PF23663"/>
    </source>
</evidence>
<organism evidence="2 3">
    <name type="scientific">Paramuricea clavata</name>
    <name type="common">Red gorgonian</name>
    <name type="synonym">Violescent sea-whip</name>
    <dbReference type="NCBI Taxonomy" id="317549"/>
    <lineage>
        <taxon>Eukaryota</taxon>
        <taxon>Metazoa</taxon>
        <taxon>Cnidaria</taxon>
        <taxon>Anthozoa</taxon>
        <taxon>Octocorallia</taxon>
        <taxon>Malacalcyonacea</taxon>
        <taxon>Plexauridae</taxon>
        <taxon>Paramuricea</taxon>
    </lineage>
</organism>
<dbReference type="Proteomes" id="UP001152795">
    <property type="component" value="Unassembled WGS sequence"/>
</dbReference>
<proteinExistence type="predicted"/>
<keyword evidence="3" id="KW-1185">Reference proteome</keyword>